<dbReference type="SUPFAM" id="SSF144091">
    <property type="entry name" value="Rhomboid-like"/>
    <property type="match status" value="1"/>
</dbReference>
<evidence type="ECO:0000256" key="5">
    <source>
        <dbReference type="SAM" id="Phobius"/>
    </source>
</evidence>
<keyword evidence="4 5" id="KW-0472">Membrane</keyword>
<comment type="caution">
    <text evidence="7">The sequence shown here is derived from an EMBL/GenBank/DDBJ whole genome shotgun (WGS) entry which is preliminary data.</text>
</comment>
<feature type="transmembrane region" description="Helical" evidence="5">
    <location>
        <begin position="119"/>
        <end position="141"/>
    </location>
</feature>
<keyword evidence="3 5" id="KW-1133">Transmembrane helix</keyword>
<evidence type="ECO:0000259" key="6">
    <source>
        <dbReference type="Pfam" id="PF01694"/>
    </source>
</evidence>
<dbReference type="Pfam" id="PF01694">
    <property type="entry name" value="Rhomboid"/>
    <property type="match status" value="1"/>
</dbReference>
<evidence type="ECO:0000313" key="8">
    <source>
        <dbReference type="Proteomes" id="UP001431963"/>
    </source>
</evidence>
<evidence type="ECO:0000256" key="2">
    <source>
        <dbReference type="ARBA" id="ARBA00022692"/>
    </source>
</evidence>
<keyword evidence="7" id="KW-0378">Hydrolase</keyword>
<comment type="subcellular location">
    <subcellularLocation>
        <location evidence="1">Membrane</location>
        <topology evidence="1">Multi-pass membrane protein</topology>
    </subcellularLocation>
</comment>
<dbReference type="EC" id="3.4.21.105" evidence="7"/>
<feature type="transmembrane region" description="Helical" evidence="5">
    <location>
        <begin position="177"/>
        <end position="195"/>
    </location>
</feature>
<accession>A0ABU8BYH5</accession>
<evidence type="ECO:0000313" key="7">
    <source>
        <dbReference type="EMBL" id="MEH7829768.1"/>
    </source>
</evidence>
<evidence type="ECO:0000256" key="3">
    <source>
        <dbReference type="ARBA" id="ARBA00022989"/>
    </source>
</evidence>
<evidence type="ECO:0000256" key="4">
    <source>
        <dbReference type="ARBA" id="ARBA00023136"/>
    </source>
</evidence>
<dbReference type="GO" id="GO:0008233">
    <property type="term" value="F:peptidase activity"/>
    <property type="evidence" value="ECO:0007669"/>
    <property type="project" value="UniProtKB-KW"/>
</dbReference>
<keyword evidence="7" id="KW-0645">Protease</keyword>
<dbReference type="Gene3D" id="1.20.1540.10">
    <property type="entry name" value="Rhomboid-like"/>
    <property type="match status" value="1"/>
</dbReference>
<name>A0ABU8BYH5_9RHOB</name>
<dbReference type="InterPro" id="IPR022764">
    <property type="entry name" value="Peptidase_S54_rhomboid_dom"/>
</dbReference>
<feature type="domain" description="Peptidase S54 rhomboid" evidence="6">
    <location>
        <begin position="81"/>
        <end position="219"/>
    </location>
</feature>
<evidence type="ECO:0000256" key="1">
    <source>
        <dbReference type="ARBA" id="ARBA00004141"/>
    </source>
</evidence>
<sequence length="233" mass="25087">MAIRGRDDGLMEAPMNPLPKVVWLLALPMIVIELVLSLAGRGVIGGPAGIGWRVDAIQMVAFSPKLMRWMVENGIWPLEPLLRLVAYPFVHVNLTHAVMVVVMLLALGKMVGEIFRWWAVLAVFFGSAIGGALVYAAIPVITLPLVGGYPAIYGLIGAFTFLIWVRLAGTGTTQFRAFTMIGFLLGAQLVFGLLFGGGPEWVADLAGFAVGFALSFVVSPGGIARVRARLRQR</sequence>
<dbReference type="Proteomes" id="UP001431963">
    <property type="component" value="Unassembled WGS sequence"/>
</dbReference>
<dbReference type="EMBL" id="JBALHR010000012">
    <property type="protein sequence ID" value="MEH7829768.1"/>
    <property type="molecule type" value="Genomic_DNA"/>
</dbReference>
<organism evidence="7 8">
    <name type="scientific">Gemmobacter denitrificans</name>
    <dbReference type="NCBI Taxonomy" id="3123040"/>
    <lineage>
        <taxon>Bacteria</taxon>
        <taxon>Pseudomonadati</taxon>
        <taxon>Pseudomonadota</taxon>
        <taxon>Alphaproteobacteria</taxon>
        <taxon>Rhodobacterales</taxon>
        <taxon>Paracoccaceae</taxon>
        <taxon>Gemmobacter</taxon>
    </lineage>
</organism>
<keyword evidence="2 5" id="KW-0812">Transmembrane</keyword>
<proteinExistence type="predicted"/>
<gene>
    <name evidence="7" type="ORF">V6590_16585</name>
</gene>
<reference evidence="7" key="1">
    <citation type="submission" date="2024-02" db="EMBL/GenBank/DDBJ databases">
        <title>Genome sequences of strain Gemmobacter sp. JM10B15.</title>
        <authorList>
            <person name="Zhang M."/>
        </authorList>
    </citation>
    <scope>NUCLEOTIDE SEQUENCE</scope>
    <source>
        <strain evidence="7">JM10B15</strain>
    </source>
</reference>
<dbReference type="GO" id="GO:0006508">
    <property type="term" value="P:proteolysis"/>
    <property type="evidence" value="ECO:0007669"/>
    <property type="project" value="UniProtKB-KW"/>
</dbReference>
<feature type="transmembrane region" description="Helical" evidence="5">
    <location>
        <begin position="201"/>
        <end position="223"/>
    </location>
</feature>
<dbReference type="RefSeq" id="WP_335424793.1">
    <property type="nucleotide sequence ID" value="NZ_JBALHR010000012.1"/>
</dbReference>
<feature type="transmembrane region" description="Helical" evidence="5">
    <location>
        <begin position="21"/>
        <end position="44"/>
    </location>
</feature>
<protein>
    <submittedName>
        <fullName evidence="7">Rhomboid family intramembrane serine protease</fullName>
        <ecNumber evidence="7">3.4.21.105</ecNumber>
    </submittedName>
</protein>
<keyword evidence="8" id="KW-1185">Reference proteome</keyword>
<dbReference type="InterPro" id="IPR035952">
    <property type="entry name" value="Rhomboid-like_sf"/>
</dbReference>
<feature type="transmembrane region" description="Helical" evidence="5">
    <location>
        <begin position="85"/>
        <end position="107"/>
    </location>
</feature>
<feature type="transmembrane region" description="Helical" evidence="5">
    <location>
        <begin position="147"/>
        <end position="165"/>
    </location>
</feature>